<reference evidence="1 2" key="1">
    <citation type="submission" date="2019-09" db="EMBL/GenBank/DDBJ databases">
        <title>NBRP : Genome information of microbial organism related human and environment.</title>
        <authorList>
            <person name="Hattori M."/>
            <person name="Oshima K."/>
            <person name="Inaba H."/>
            <person name="Suda W."/>
            <person name="Sakamoto M."/>
            <person name="Iino T."/>
            <person name="Kitahara M."/>
            <person name="Oshida Y."/>
            <person name="Iida T."/>
            <person name="Kudo T."/>
            <person name="Itoh T."/>
            <person name="Ohkuma M."/>
        </authorList>
    </citation>
    <scope>NUCLEOTIDE SEQUENCE [LARGE SCALE GENOMIC DNA]</scope>
    <source>
        <strain evidence="1 2">Mie-1</strain>
    </source>
</reference>
<proteinExistence type="predicted"/>
<gene>
    <name evidence="1" type="ORF">JCM17845_01010</name>
</gene>
<name>A0A5A7MU97_9PROT</name>
<protein>
    <submittedName>
        <fullName evidence="1">Uncharacterized protein</fullName>
    </submittedName>
</protein>
<comment type="caution">
    <text evidence="1">The sequence shown here is derived from an EMBL/GenBank/DDBJ whole genome shotgun (WGS) entry which is preliminary data.</text>
</comment>
<evidence type="ECO:0000313" key="1">
    <source>
        <dbReference type="EMBL" id="GEQ99477.1"/>
    </source>
</evidence>
<keyword evidence="2" id="KW-1185">Reference proteome</keyword>
<dbReference type="Proteomes" id="UP000325187">
    <property type="component" value="Unassembled WGS sequence"/>
</dbReference>
<sequence length="71" mass="7827">MADLPKALAEADARHGHYLPMQKSLFQETFDLTDRPSERRAANAIVDHFVNGTKYGKGVGADAEEKNKEPA</sequence>
<dbReference type="AlphaFoldDB" id="A0A5A7MU97"/>
<dbReference type="EMBL" id="BKCM01000001">
    <property type="protein sequence ID" value="GEQ99477.1"/>
    <property type="molecule type" value="Genomic_DNA"/>
</dbReference>
<evidence type="ECO:0000313" key="2">
    <source>
        <dbReference type="Proteomes" id="UP000325187"/>
    </source>
</evidence>
<organism evidence="1 2">
    <name type="scientific">Iodidimonas gelatinilytica</name>
    <dbReference type="NCBI Taxonomy" id="1236966"/>
    <lineage>
        <taxon>Bacteria</taxon>
        <taxon>Pseudomonadati</taxon>
        <taxon>Pseudomonadota</taxon>
        <taxon>Alphaproteobacteria</taxon>
        <taxon>Iodidimonadales</taxon>
        <taxon>Iodidimonadaceae</taxon>
        <taxon>Iodidimonas</taxon>
    </lineage>
</organism>
<accession>A0A5A7MU97</accession>